<evidence type="ECO:0000313" key="10">
    <source>
        <dbReference type="Proteomes" id="UP001168552"/>
    </source>
</evidence>
<reference evidence="9" key="1">
    <citation type="submission" date="2023-06" db="EMBL/GenBank/DDBJ databases">
        <title>Cytophagales bacterium Strain LB-30, isolated from soil.</title>
        <authorList>
            <person name="Liu B."/>
        </authorList>
    </citation>
    <scope>NUCLEOTIDE SEQUENCE</scope>
    <source>
        <strain evidence="9">LB-30</strain>
    </source>
</reference>
<dbReference type="PANTHER" id="PTHR33908:SF11">
    <property type="entry name" value="MEMBRANE PROTEIN"/>
    <property type="match status" value="1"/>
</dbReference>
<comment type="subcellular location">
    <subcellularLocation>
        <location evidence="1">Cell membrane</location>
        <topology evidence="1">Multi-pass membrane protein</topology>
    </subcellularLocation>
</comment>
<feature type="transmembrane region" description="Helical" evidence="8">
    <location>
        <begin position="365"/>
        <end position="384"/>
    </location>
</feature>
<feature type="transmembrane region" description="Helical" evidence="8">
    <location>
        <begin position="29"/>
        <end position="47"/>
    </location>
</feature>
<dbReference type="EC" id="2.4.-.-" evidence="9"/>
<evidence type="ECO:0000256" key="4">
    <source>
        <dbReference type="ARBA" id="ARBA00022679"/>
    </source>
</evidence>
<keyword evidence="2" id="KW-1003">Cell membrane</keyword>
<accession>A0ABT8F4V9</accession>
<feature type="transmembrane region" description="Helical" evidence="8">
    <location>
        <begin position="87"/>
        <end position="113"/>
    </location>
</feature>
<evidence type="ECO:0000256" key="5">
    <source>
        <dbReference type="ARBA" id="ARBA00022692"/>
    </source>
</evidence>
<evidence type="ECO:0000256" key="7">
    <source>
        <dbReference type="ARBA" id="ARBA00023136"/>
    </source>
</evidence>
<organism evidence="9 10">
    <name type="scientific">Shiella aurantiaca</name>
    <dbReference type="NCBI Taxonomy" id="3058365"/>
    <lineage>
        <taxon>Bacteria</taxon>
        <taxon>Pseudomonadati</taxon>
        <taxon>Bacteroidota</taxon>
        <taxon>Cytophagia</taxon>
        <taxon>Cytophagales</taxon>
        <taxon>Shiellaceae</taxon>
        <taxon>Shiella</taxon>
    </lineage>
</organism>
<dbReference type="RefSeq" id="WP_320004015.1">
    <property type="nucleotide sequence ID" value="NZ_JAUHJS010000004.1"/>
</dbReference>
<evidence type="ECO:0000256" key="1">
    <source>
        <dbReference type="ARBA" id="ARBA00004651"/>
    </source>
</evidence>
<keyword evidence="3 9" id="KW-0328">Glycosyltransferase</keyword>
<name>A0ABT8F4V9_9BACT</name>
<keyword evidence="10" id="KW-1185">Reference proteome</keyword>
<keyword evidence="7 8" id="KW-0472">Membrane</keyword>
<evidence type="ECO:0000256" key="8">
    <source>
        <dbReference type="SAM" id="Phobius"/>
    </source>
</evidence>
<evidence type="ECO:0000313" key="9">
    <source>
        <dbReference type="EMBL" id="MDN4165482.1"/>
    </source>
</evidence>
<gene>
    <name evidence="9" type="ORF">QWY31_08220</name>
</gene>
<dbReference type="EMBL" id="JAUHJS010000004">
    <property type="protein sequence ID" value="MDN4165482.1"/>
    <property type="molecule type" value="Genomic_DNA"/>
</dbReference>
<dbReference type="GO" id="GO:0016757">
    <property type="term" value="F:glycosyltransferase activity"/>
    <property type="evidence" value="ECO:0007669"/>
    <property type="project" value="UniProtKB-KW"/>
</dbReference>
<dbReference type="Proteomes" id="UP001168552">
    <property type="component" value="Unassembled WGS sequence"/>
</dbReference>
<keyword evidence="5 8" id="KW-0812">Transmembrane</keyword>
<keyword evidence="6 8" id="KW-1133">Transmembrane helix</keyword>
<protein>
    <submittedName>
        <fullName evidence="9">Glycosyltransferase family 39 protein</fullName>
        <ecNumber evidence="9">2.4.-.-</ecNumber>
    </submittedName>
</protein>
<evidence type="ECO:0000256" key="6">
    <source>
        <dbReference type="ARBA" id="ARBA00022989"/>
    </source>
</evidence>
<feature type="transmembrane region" description="Helical" evidence="8">
    <location>
        <begin position="219"/>
        <end position="242"/>
    </location>
</feature>
<feature type="transmembrane region" description="Helical" evidence="8">
    <location>
        <begin position="125"/>
        <end position="145"/>
    </location>
</feature>
<feature type="transmembrane region" description="Helical" evidence="8">
    <location>
        <begin position="313"/>
        <end position="331"/>
    </location>
</feature>
<evidence type="ECO:0000256" key="3">
    <source>
        <dbReference type="ARBA" id="ARBA00022676"/>
    </source>
</evidence>
<keyword evidence="4 9" id="KW-0808">Transferase</keyword>
<dbReference type="InterPro" id="IPR050297">
    <property type="entry name" value="LipidA_mod_glycosyltrf_83"/>
</dbReference>
<dbReference type="PANTHER" id="PTHR33908">
    <property type="entry name" value="MANNOSYLTRANSFERASE YKCB-RELATED"/>
    <property type="match status" value="1"/>
</dbReference>
<feature type="transmembrane region" description="Helical" evidence="8">
    <location>
        <begin position="390"/>
        <end position="412"/>
    </location>
</feature>
<comment type="caution">
    <text evidence="9">The sequence shown here is derived from an EMBL/GenBank/DDBJ whole genome shotgun (WGS) entry which is preliminary data.</text>
</comment>
<feature type="transmembrane region" description="Helical" evidence="8">
    <location>
        <begin position="180"/>
        <end position="213"/>
    </location>
</feature>
<proteinExistence type="predicted"/>
<sequence>MAPNTTKPKQSPSSSFIDSVENWITQRELLVVFLCMVATALLCIWQFNPRMSFATDDAGYVRRAFLLIDQGNFPTYQGPLYPLFLSVFVYLFGISISLLKGISTLLLVAQVFFFYKAFRSHMPPIVWLSVLVIMSLNPYFLYYGSYTFNEAFMLCIQALVFWLISRHWERYTNEPVQKNVGIWLLFGFLLLLLQLTKSVSVVAVLAFAVYFLIHKKWAQAGASLVSLGFWMMVYQGFLRFIIGITPSSQLEQLTRKNFYDPSQGQEDMAGYIARFTENFGNYISVHFYKILGFRPHSFGIIGETMPDKPEASIVLSILFIALAIVALWKTYQHNKLALVVLLYAAAVFVVSFFALQTIWNQDRLIIPYVPYVLLGFFAALYYWSKESKNSLASSVLAFGLLLLPLVQFPLSVKVAKSNSQIREQVNKGYVAYGFMPSIVSFVEVSKWIGENIPRPDTKVVTNKPEEAFMYAGGNYFERINAKNKTADELLALLKEGGFTYLMVDRLGANAGLAYQTLQAAYPEKLSLVVQAGTDNGATYLFKINY</sequence>
<feature type="transmembrane region" description="Helical" evidence="8">
    <location>
        <begin position="337"/>
        <end position="358"/>
    </location>
</feature>
<evidence type="ECO:0000256" key="2">
    <source>
        <dbReference type="ARBA" id="ARBA00022475"/>
    </source>
</evidence>